<protein>
    <recommendedName>
        <fullName evidence="4">Tyrosinase copper-binding domain-containing protein</fullName>
    </recommendedName>
</protein>
<reference evidence="5" key="1">
    <citation type="journal article" date="2021" name="Nat. Commun.">
        <title>Genetic determinants of endophytism in the Arabidopsis root mycobiome.</title>
        <authorList>
            <person name="Mesny F."/>
            <person name="Miyauchi S."/>
            <person name="Thiergart T."/>
            <person name="Pickel B."/>
            <person name="Atanasova L."/>
            <person name="Karlsson M."/>
            <person name="Huettel B."/>
            <person name="Barry K.W."/>
            <person name="Haridas S."/>
            <person name="Chen C."/>
            <person name="Bauer D."/>
            <person name="Andreopoulos W."/>
            <person name="Pangilinan J."/>
            <person name="LaButti K."/>
            <person name="Riley R."/>
            <person name="Lipzen A."/>
            <person name="Clum A."/>
            <person name="Drula E."/>
            <person name="Henrissat B."/>
            <person name="Kohler A."/>
            <person name="Grigoriev I.V."/>
            <person name="Martin F.M."/>
            <person name="Hacquard S."/>
        </authorList>
    </citation>
    <scope>NUCLEOTIDE SEQUENCE</scope>
    <source>
        <strain evidence="5">MPI-CAGE-CH-0235</strain>
    </source>
</reference>
<dbReference type="OrthoDB" id="6132182at2759"/>
<accession>A0A8K0SEI0</accession>
<feature type="chain" id="PRO_5035427452" description="Tyrosinase copper-binding domain-containing protein" evidence="3">
    <location>
        <begin position="22"/>
        <end position="343"/>
    </location>
</feature>
<evidence type="ECO:0000256" key="1">
    <source>
        <dbReference type="ARBA" id="ARBA00022723"/>
    </source>
</evidence>
<evidence type="ECO:0000313" key="6">
    <source>
        <dbReference type="Proteomes" id="UP000813444"/>
    </source>
</evidence>
<name>A0A8K0SEI0_9HYPO</name>
<proteinExistence type="predicted"/>
<dbReference type="GO" id="GO:0046872">
    <property type="term" value="F:metal ion binding"/>
    <property type="evidence" value="ECO:0007669"/>
    <property type="project" value="UniProtKB-KW"/>
</dbReference>
<evidence type="ECO:0000256" key="3">
    <source>
        <dbReference type="SAM" id="SignalP"/>
    </source>
</evidence>
<feature type="signal peptide" evidence="3">
    <location>
        <begin position="1"/>
        <end position="21"/>
    </location>
</feature>
<dbReference type="InterPro" id="IPR008922">
    <property type="entry name" value="Di-copper_centre_dom_sf"/>
</dbReference>
<dbReference type="PRINTS" id="PR00092">
    <property type="entry name" value="TYROSINASE"/>
</dbReference>
<dbReference type="EMBL" id="JAGPNK010000017">
    <property type="protein sequence ID" value="KAH7305905.1"/>
    <property type="molecule type" value="Genomic_DNA"/>
</dbReference>
<evidence type="ECO:0000313" key="5">
    <source>
        <dbReference type="EMBL" id="KAH7305905.1"/>
    </source>
</evidence>
<comment type="caution">
    <text evidence="5">The sequence shown here is derived from an EMBL/GenBank/DDBJ whole genome shotgun (WGS) entry which is preliminary data.</text>
</comment>
<dbReference type="GO" id="GO:0016491">
    <property type="term" value="F:oxidoreductase activity"/>
    <property type="evidence" value="ECO:0007669"/>
    <property type="project" value="InterPro"/>
</dbReference>
<dbReference type="Proteomes" id="UP000813444">
    <property type="component" value="Unassembled WGS sequence"/>
</dbReference>
<dbReference type="PANTHER" id="PTHR11474">
    <property type="entry name" value="TYROSINASE FAMILY MEMBER"/>
    <property type="match status" value="1"/>
</dbReference>
<gene>
    <name evidence="5" type="ORF">B0I35DRAFT_471468</name>
</gene>
<dbReference type="PANTHER" id="PTHR11474:SF126">
    <property type="entry name" value="TYROSINASE-LIKE PROTEIN TYR-1-RELATED"/>
    <property type="match status" value="1"/>
</dbReference>
<keyword evidence="2" id="KW-0186">Copper</keyword>
<evidence type="ECO:0000259" key="4">
    <source>
        <dbReference type="PROSITE" id="PS00498"/>
    </source>
</evidence>
<dbReference type="InterPro" id="IPR050316">
    <property type="entry name" value="Tyrosinase/Hemocyanin"/>
</dbReference>
<keyword evidence="1" id="KW-0479">Metal-binding</keyword>
<feature type="domain" description="Tyrosinase copper-binding" evidence="4">
    <location>
        <begin position="260"/>
        <end position="271"/>
    </location>
</feature>
<organism evidence="5 6">
    <name type="scientific">Stachybotrys elegans</name>
    <dbReference type="NCBI Taxonomy" id="80388"/>
    <lineage>
        <taxon>Eukaryota</taxon>
        <taxon>Fungi</taxon>
        <taxon>Dikarya</taxon>
        <taxon>Ascomycota</taxon>
        <taxon>Pezizomycotina</taxon>
        <taxon>Sordariomycetes</taxon>
        <taxon>Hypocreomycetidae</taxon>
        <taxon>Hypocreales</taxon>
        <taxon>Stachybotryaceae</taxon>
        <taxon>Stachybotrys</taxon>
    </lineage>
</organism>
<dbReference type="InterPro" id="IPR002227">
    <property type="entry name" value="Tyrosinase_Cu-bd"/>
</dbReference>
<keyword evidence="3" id="KW-0732">Signal</keyword>
<dbReference type="Pfam" id="PF00264">
    <property type="entry name" value="Tyrosinase"/>
    <property type="match status" value="1"/>
</dbReference>
<dbReference type="PROSITE" id="PS00498">
    <property type="entry name" value="TYROSINASE_2"/>
    <property type="match status" value="1"/>
</dbReference>
<evidence type="ECO:0000256" key="2">
    <source>
        <dbReference type="ARBA" id="ARBA00023008"/>
    </source>
</evidence>
<dbReference type="Gene3D" id="1.10.1280.10">
    <property type="entry name" value="Di-copper center containing domain from catechol oxidase"/>
    <property type="match status" value="1"/>
</dbReference>
<dbReference type="AlphaFoldDB" id="A0A8K0SEI0"/>
<dbReference type="SUPFAM" id="SSF48056">
    <property type="entry name" value="Di-copper centre-containing domain"/>
    <property type="match status" value="1"/>
</dbReference>
<keyword evidence="6" id="KW-1185">Reference proteome</keyword>
<sequence length="343" mass="37796">MHSSSLVQLLAAALSIGNALALPQGPSPTKCGPKEVLVRKEWRRLSKTEKQNYLKAVQCLQNAPPQLAHLYPGSKSRFDDFQAAHIELTPLIHWNQDLRKTCNYKGAQPYWDWSLDAVSEDAVLASPIFDPVDGFGGNGAYISDEEAFAFPNLPFVVPGRSGGGCVTDGPFASRPVSLGLGESTEYNPHCLRRDMSPWLLTHSANSDVVDHVMAAPDFWEFNKRAQGGLMPDEITLHGSGHIAIGGNSGDIANVNSSPGDPLFYLHHANLDRVWENWQRKSSANRNSFAGPDNGWAYPFNFFGDIPYSNITTDFALVYSELSASNKISDLMYTNKGPLCYRYE</sequence>